<reference evidence="1 2" key="1">
    <citation type="submission" date="2015-07" db="EMBL/GenBank/DDBJ databases">
        <title>The genome of Habropoda laboriosa.</title>
        <authorList>
            <person name="Pan H."/>
            <person name="Kapheim K."/>
        </authorList>
    </citation>
    <scope>NUCLEOTIDE SEQUENCE [LARGE SCALE GENOMIC DNA]</scope>
    <source>
        <strain evidence="1">0110345459</strain>
    </source>
</reference>
<sequence length="63" mass="6878">EVYIAVNLCSDCICSLGYEVPRHGPSDINCRCYCLQRSQIPAVSPHSPPCRVCLHGSRLCGEA</sequence>
<protein>
    <submittedName>
        <fullName evidence="1">Uncharacterized protein</fullName>
    </submittedName>
</protein>
<gene>
    <name evidence="1" type="ORF">WH47_12347</name>
</gene>
<evidence type="ECO:0000313" key="1">
    <source>
        <dbReference type="EMBL" id="KOC66920.1"/>
    </source>
</evidence>
<accession>A0A0L7R7R9</accession>
<organism evidence="1 2">
    <name type="scientific">Habropoda laboriosa</name>
    <dbReference type="NCBI Taxonomy" id="597456"/>
    <lineage>
        <taxon>Eukaryota</taxon>
        <taxon>Metazoa</taxon>
        <taxon>Ecdysozoa</taxon>
        <taxon>Arthropoda</taxon>
        <taxon>Hexapoda</taxon>
        <taxon>Insecta</taxon>
        <taxon>Pterygota</taxon>
        <taxon>Neoptera</taxon>
        <taxon>Endopterygota</taxon>
        <taxon>Hymenoptera</taxon>
        <taxon>Apocrita</taxon>
        <taxon>Aculeata</taxon>
        <taxon>Apoidea</taxon>
        <taxon>Anthophila</taxon>
        <taxon>Apidae</taxon>
        <taxon>Habropoda</taxon>
    </lineage>
</organism>
<feature type="non-terminal residue" evidence="1">
    <location>
        <position position="1"/>
    </location>
</feature>
<dbReference type="Proteomes" id="UP000053825">
    <property type="component" value="Unassembled WGS sequence"/>
</dbReference>
<dbReference type="EMBL" id="KQ414637">
    <property type="protein sequence ID" value="KOC66920.1"/>
    <property type="molecule type" value="Genomic_DNA"/>
</dbReference>
<keyword evidence="2" id="KW-1185">Reference proteome</keyword>
<dbReference type="AlphaFoldDB" id="A0A0L7R7R9"/>
<name>A0A0L7R7R9_9HYME</name>
<evidence type="ECO:0000313" key="2">
    <source>
        <dbReference type="Proteomes" id="UP000053825"/>
    </source>
</evidence>
<proteinExistence type="predicted"/>